<gene>
    <name evidence="2" type="ORF">DSCW_08820</name>
</gene>
<keyword evidence="3" id="KW-1185">Reference proteome</keyword>
<name>A0A5K7YYG4_9BACT</name>
<reference evidence="2 3" key="1">
    <citation type="submission" date="2019-11" db="EMBL/GenBank/DDBJ databases">
        <title>Comparative genomics of hydrocarbon-degrading Desulfosarcina strains.</title>
        <authorList>
            <person name="Watanabe M."/>
            <person name="Kojima H."/>
            <person name="Fukui M."/>
        </authorList>
    </citation>
    <scope>NUCLEOTIDE SEQUENCE [LARGE SCALE GENOMIC DNA]</scope>
    <source>
        <strain evidence="2 3">PP31</strain>
    </source>
</reference>
<dbReference type="RefSeq" id="WP_155302571.1">
    <property type="nucleotide sequence ID" value="NZ_AP021875.1"/>
</dbReference>
<protein>
    <submittedName>
        <fullName evidence="2">Uncharacterized protein</fullName>
    </submittedName>
</protein>
<feature type="region of interest" description="Disordered" evidence="1">
    <location>
        <begin position="150"/>
        <end position="176"/>
    </location>
</feature>
<sequence length="176" mass="18690">MPFNIEKYRTTEYERRTEPVPVPALSAFFDDGEKPVIVVQNLTGPEVYRAEQRVAVNKNLEGLVKKLADGKGAEAIEAALAALGLGGNSVPDALAKAIAYVQFGCASVTLEQSDAVRLAEFHIDSFLKLFNAINRLTSLGHVPLGESNASGPPLGCKTPSPCAPEADSEGTDFSSK</sequence>
<evidence type="ECO:0000313" key="3">
    <source>
        <dbReference type="Proteomes" id="UP000427769"/>
    </source>
</evidence>
<organism evidence="2 3">
    <name type="scientific">Desulfosarcina widdelii</name>
    <dbReference type="NCBI Taxonomy" id="947919"/>
    <lineage>
        <taxon>Bacteria</taxon>
        <taxon>Pseudomonadati</taxon>
        <taxon>Thermodesulfobacteriota</taxon>
        <taxon>Desulfobacteria</taxon>
        <taxon>Desulfobacterales</taxon>
        <taxon>Desulfosarcinaceae</taxon>
        <taxon>Desulfosarcina</taxon>
    </lineage>
</organism>
<dbReference type="Proteomes" id="UP000427769">
    <property type="component" value="Chromosome"/>
</dbReference>
<dbReference type="OrthoDB" id="5513890at2"/>
<evidence type="ECO:0000256" key="1">
    <source>
        <dbReference type="SAM" id="MobiDB-lite"/>
    </source>
</evidence>
<evidence type="ECO:0000313" key="2">
    <source>
        <dbReference type="EMBL" id="BBO73465.1"/>
    </source>
</evidence>
<accession>A0A5K7YYG4</accession>
<dbReference type="EMBL" id="AP021875">
    <property type="protein sequence ID" value="BBO73465.1"/>
    <property type="molecule type" value="Genomic_DNA"/>
</dbReference>
<dbReference type="AlphaFoldDB" id="A0A5K7YYG4"/>
<proteinExistence type="predicted"/>
<dbReference type="KEGG" id="dwd:DSCW_08820"/>